<dbReference type="KEGG" id="mcaa:R3L15_06750"/>
<evidence type="ECO:0000313" key="1">
    <source>
        <dbReference type="EMBL" id="WXA03001.1"/>
    </source>
</evidence>
<sequence>MSNKKIIHAYGTVIIQESCMISILNEGVNVSTESYQILTTIAQKQFKEKNFVYISLRKKAYSVNPLIYPNMSNIKNLVGFAVVYNDTTIIDNTEVEKLFIGLPFEVFNNLNNAIKWANKTAYLPKRKNAN</sequence>
<evidence type="ECO:0008006" key="4">
    <source>
        <dbReference type="Google" id="ProtNLM"/>
    </source>
</evidence>
<proteinExistence type="predicted"/>
<name>A0AAU6PAW2_9FLAO</name>
<evidence type="ECO:0000313" key="3">
    <source>
        <dbReference type="Proteomes" id="UP001368318"/>
    </source>
</evidence>
<evidence type="ECO:0000313" key="2">
    <source>
        <dbReference type="EMBL" id="WXA14575.1"/>
    </source>
</evidence>
<dbReference type="EMBL" id="CP136925">
    <property type="protein sequence ID" value="WXA14575.1"/>
    <property type="molecule type" value="Genomic_DNA"/>
</dbReference>
<protein>
    <recommendedName>
        <fullName evidence="4">STAS/SEC14 domain-containing protein</fullName>
    </recommendedName>
</protein>
<dbReference type="EMBL" id="CP136924">
    <property type="protein sequence ID" value="WXA03001.1"/>
    <property type="molecule type" value="Genomic_DNA"/>
</dbReference>
<keyword evidence="3" id="KW-1185">Reference proteome</keyword>
<dbReference type="AlphaFoldDB" id="A0AAU6PAW2"/>
<organism evidence="2">
    <name type="scientific">Mangrovimonas cancribranchiae</name>
    <dbReference type="NCBI Taxonomy" id="3080055"/>
    <lineage>
        <taxon>Bacteria</taxon>
        <taxon>Pseudomonadati</taxon>
        <taxon>Bacteroidota</taxon>
        <taxon>Flavobacteriia</taxon>
        <taxon>Flavobacteriales</taxon>
        <taxon>Flavobacteriaceae</taxon>
        <taxon>Mangrovimonas</taxon>
    </lineage>
</organism>
<dbReference type="Proteomes" id="UP001368318">
    <property type="component" value="Chromosome"/>
</dbReference>
<reference evidence="2 3" key="1">
    <citation type="submission" date="2023-10" db="EMBL/GenBank/DDBJ databases">
        <title>Culture-based analysis of two novel bacteria associated with mangrove crab gills.</title>
        <authorList>
            <person name="Yang X."/>
            <person name="Garuglieri E."/>
            <person name="Van Goethem M.W."/>
            <person name="Fusi M."/>
            <person name="Marasco R."/>
            <person name="Daffonchio D.G."/>
        </authorList>
    </citation>
    <scope>NUCLEOTIDE SEQUENCE</scope>
    <source>
        <strain evidence="2">UG2-1</strain>
        <strain evidence="1">UG2-2</strain>
        <strain evidence="3">UG2_2</strain>
    </source>
</reference>
<gene>
    <name evidence="2" type="ORF">R3L15_06750</name>
    <name evidence="1" type="ORF">R3L16_00650</name>
</gene>
<accession>A0AAU6PAW2</accession>
<dbReference type="RefSeq" id="WP_338734047.1">
    <property type="nucleotide sequence ID" value="NZ_CP136924.1"/>
</dbReference>